<proteinExistence type="predicted"/>
<evidence type="ECO:0000313" key="1">
    <source>
        <dbReference type="EMBL" id="SVA02277.1"/>
    </source>
</evidence>
<dbReference type="EMBL" id="UINC01002988">
    <property type="protein sequence ID" value="SVA02277.1"/>
    <property type="molecule type" value="Genomic_DNA"/>
</dbReference>
<reference evidence="1" key="1">
    <citation type="submission" date="2018-05" db="EMBL/GenBank/DDBJ databases">
        <authorList>
            <person name="Lanie J.A."/>
            <person name="Ng W.-L."/>
            <person name="Kazmierczak K.M."/>
            <person name="Andrzejewski T.M."/>
            <person name="Davidsen T.M."/>
            <person name="Wayne K.J."/>
            <person name="Tettelin H."/>
            <person name="Glass J.I."/>
            <person name="Rusch D."/>
            <person name="Podicherti R."/>
            <person name="Tsui H.-C.T."/>
            <person name="Winkler M.E."/>
        </authorList>
    </citation>
    <scope>NUCLEOTIDE SEQUENCE</scope>
</reference>
<organism evidence="1">
    <name type="scientific">marine metagenome</name>
    <dbReference type="NCBI Taxonomy" id="408172"/>
    <lineage>
        <taxon>unclassified sequences</taxon>
        <taxon>metagenomes</taxon>
        <taxon>ecological metagenomes</taxon>
    </lineage>
</organism>
<name>A0A381SIW5_9ZZZZ</name>
<accession>A0A381SIW5</accession>
<dbReference type="AlphaFoldDB" id="A0A381SIW5"/>
<gene>
    <name evidence="1" type="ORF">METZ01_LOCUS55131</name>
</gene>
<sequence length="96" mass="10051">MSSHTNKDEAAGAPLWSVAAIRLPFTSAHRTNLFNDATADNFITGVTIGLFNYKDSEVSDGKVAHAGWNLKTTGSGGRAGRVSQETLVALTNSADA</sequence>
<protein>
    <submittedName>
        <fullName evidence="1">Uncharacterized protein</fullName>
    </submittedName>
</protein>